<dbReference type="InParanoid" id="A0A0C2SXD8"/>
<reference evidence="6 7" key="1">
    <citation type="submission" date="2014-04" db="EMBL/GenBank/DDBJ databases">
        <title>Evolutionary Origins and Diversification of the Mycorrhizal Mutualists.</title>
        <authorList>
            <consortium name="DOE Joint Genome Institute"/>
            <consortium name="Mycorrhizal Genomics Consortium"/>
            <person name="Kohler A."/>
            <person name="Kuo A."/>
            <person name="Nagy L.G."/>
            <person name="Floudas D."/>
            <person name="Copeland A."/>
            <person name="Barry K.W."/>
            <person name="Cichocki N."/>
            <person name="Veneault-Fourrey C."/>
            <person name="LaButti K."/>
            <person name="Lindquist E.A."/>
            <person name="Lipzen A."/>
            <person name="Lundell T."/>
            <person name="Morin E."/>
            <person name="Murat C."/>
            <person name="Riley R."/>
            <person name="Ohm R."/>
            <person name="Sun H."/>
            <person name="Tunlid A."/>
            <person name="Henrissat B."/>
            <person name="Grigoriev I.V."/>
            <person name="Hibbett D.S."/>
            <person name="Martin F."/>
        </authorList>
    </citation>
    <scope>NUCLEOTIDE SEQUENCE [LARGE SCALE GENOMIC DNA]</scope>
    <source>
        <strain evidence="6 7">Koide BX008</strain>
    </source>
</reference>
<keyword evidence="5" id="KW-0949">S-adenosyl-L-methionine</keyword>
<dbReference type="Pfam" id="PF04140">
    <property type="entry name" value="ICMT"/>
    <property type="match status" value="1"/>
</dbReference>
<gene>
    <name evidence="6" type="ORF">M378DRAFT_27356</name>
</gene>
<comment type="catalytic activity">
    <reaction evidence="5">
        <text>[protein]-C-terminal S-[(2E,6E)-farnesyl]-L-cysteine + S-adenosyl-L-methionine = [protein]-C-terminal S-[(2E,6E)-farnesyl]-L-cysteine methyl ester + S-adenosyl-L-homocysteine</text>
        <dbReference type="Rhea" id="RHEA:21672"/>
        <dbReference type="Rhea" id="RHEA-COMP:12125"/>
        <dbReference type="Rhea" id="RHEA-COMP:12126"/>
        <dbReference type="ChEBI" id="CHEBI:57856"/>
        <dbReference type="ChEBI" id="CHEBI:59789"/>
        <dbReference type="ChEBI" id="CHEBI:90510"/>
        <dbReference type="ChEBI" id="CHEBI:90511"/>
        <dbReference type="EC" id="2.1.1.100"/>
    </reaction>
</comment>
<dbReference type="Gene3D" id="1.20.120.1630">
    <property type="match status" value="1"/>
</dbReference>
<dbReference type="HOGENOM" id="CLU_065200_6_0_1"/>
<dbReference type="PANTHER" id="PTHR12714:SF9">
    <property type="entry name" value="PROTEIN-S-ISOPRENYLCYSTEINE O-METHYLTRANSFERASE"/>
    <property type="match status" value="1"/>
</dbReference>
<evidence type="ECO:0000313" key="6">
    <source>
        <dbReference type="EMBL" id="KIL58804.1"/>
    </source>
</evidence>
<evidence type="ECO:0000256" key="2">
    <source>
        <dbReference type="ARBA" id="ARBA00022692"/>
    </source>
</evidence>
<organism evidence="6 7">
    <name type="scientific">Amanita muscaria (strain Koide BX008)</name>
    <dbReference type="NCBI Taxonomy" id="946122"/>
    <lineage>
        <taxon>Eukaryota</taxon>
        <taxon>Fungi</taxon>
        <taxon>Dikarya</taxon>
        <taxon>Basidiomycota</taxon>
        <taxon>Agaricomycotina</taxon>
        <taxon>Agaricomycetes</taxon>
        <taxon>Agaricomycetidae</taxon>
        <taxon>Agaricales</taxon>
        <taxon>Pluteineae</taxon>
        <taxon>Amanitaceae</taxon>
        <taxon>Amanita</taxon>
    </lineage>
</organism>
<dbReference type="STRING" id="946122.A0A0C2SXD8"/>
<keyword evidence="5" id="KW-0256">Endoplasmic reticulum</keyword>
<dbReference type="GO" id="GO:0004671">
    <property type="term" value="F:protein C-terminal S-isoprenylcysteine carboxyl O-methyltransferase activity"/>
    <property type="evidence" value="ECO:0007669"/>
    <property type="project" value="UniProtKB-EC"/>
</dbReference>
<keyword evidence="3 5" id="KW-1133">Transmembrane helix</keyword>
<accession>A0A0C2SXD8</accession>
<protein>
    <recommendedName>
        <fullName evidence="5">Protein-S-isoprenylcysteine O-methyltransferase</fullName>
        <ecNumber evidence="5">2.1.1.100</ecNumber>
    </recommendedName>
</protein>
<feature type="transmembrane region" description="Helical" evidence="5">
    <location>
        <begin position="158"/>
        <end position="174"/>
    </location>
</feature>
<feature type="transmembrane region" description="Helical" evidence="5">
    <location>
        <begin position="39"/>
        <end position="65"/>
    </location>
</feature>
<evidence type="ECO:0000256" key="4">
    <source>
        <dbReference type="ARBA" id="ARBA00023136"/>
    </source>
</evidence>
<keyword evidence="7" id="KW-1185">Reference proteome</keyword>
<keyword evidence="5" id="KW-0808">Transferase</keyword>
<comment type="similarity">
    <text evidence="5">Belongs to the class VI-like SAM-binding methyltransferase superfamily. Isoprenylcysteine carboxyl methyltransferase family.</text>
</comment>
<dbReference type="AlphaFoldDB" id="A0A0C2SXD8"/>
<keyword evidence="2 5" id="KW-0812">Transmembrane</keyword>
<evidence type="ECO:0000313" key="7">
    <source>
        <dbReference type="Proteomes" id="UP000054549"/>
    </source>
</evidence>
<dbReference type="GO" id="GO:0032259">
    <property type="term" value="P:methylation"/>
    <property type="evidence" value="ECO:0007669"/>
    <property type="project" value="UniProtKB-KW"/>
</dbReference>
<keyword evidence="4 5" id="KW-0472">Membrane</keyword>
<dbReference type="OrthoDB" id="422086at2759"/>
<evidence type="ECO:0000256" key="3">
    <source>
        <dbReference type="ARBA" id="ARBA00022989"/>
    </source>
</evidence>
<dbReference type="InterPro" id="IPR007269">
    <property type="entry name" value="ICMT_MeTrfase"/>
</dbReference>
<name>A0A0C2SXD8_AMAMK</name>
<keyword evidence="5" id="KW-0489">Methyltransferase</keyword>
<dbReference type="Proteomes" id="UP000054549">
    <property type="component" value="Unassembled WGS sequence"/>
</dbReference>
<sequence length="243" mass="27761">MSLVRATLTVVQAVANHMAFTPPNPSNTKQRYHTEEWWVLQIAPFIFKCHLITLWVCALFETLLYLSSLLSTPLPSLPLPTPLQLFLHPLFKLFFPSSTSSIHVTPFFLIGTLSILLGAYIRLDCFRALGQLFTFDLTVHPQHRLITTRFYAYVRHPAYTGSLLLVAGIAFAHLSEGAWLTECGPLSLVPGLNVLVWTLWWVWTLSVGVSRVVAEDQQMKKLFQNEWDQYAVMVPWWFFPGIL</sequence>
<evidence type="ECO:0000256" key="1">
    <source>
        <dbReference type="ARBA" id="ARBA00004141"/>
    </source>
</evidence>
<evidence type="ECO:0000256" key="5">
    <source>
        <dbReference type="RuleBase" id="RU362022"/>
    </source>
</evidence>
<feature type="transmembrane region" description="Helical" evidence="5">
    <location>
        <begin position="194"/>
        <end position="214"/>
    </location>
</feature>
<dbReference type="GO" id="GO:0005789">
    <property type="term" value="C:endoplasmic reticulum membrane"/>
    <property type="evidence" value="ECO:0007669"/>
    <property type="project" value="UniProtKB-SubCell"/>
</dbReference>
<proteinExistence type="inferred from homology"/>
<comment type="subcellular location">
    <subcellularLocation>
        <location evidence="5">Endoplasmic reticulum membrane</location>
        <topology evidence="5">Multi-pass membrane protein</topology>
    </subcellularLocation>
    <subcellularLocation>
        <location evidence="1">Membrane</location>
        <topology evidence="1">Multi-pass membrane protein</topology>
    </subcellularLocation>
</comment>
<dbReference type="EC" id="2.1.1.100" evidence="5"/>
<dbReference type="PANTHER" id="PTHR12714">
    <property type="entry name" value="PROTEIN-S ISOPRENYLCYSTEINE O-METHYLTRANSFERASE"/>
    <property type="match status" value="1"/>
</dbReference>
<feature type="transmembrane region" description="Helical" evidence="5">
    <location>
        <begin position="101"/>
        <end position="121"/>
    </location>
</feature>
<dbReference type="EMBL" id="KN818329">
    <property type="protein sequence ID" value="KIL58804.1"/>
    <property type="molecule type" value="Genomic_DNA"/>
</dbReference>